<protein>
    <submittedName>
        <fullName evidence="2">Uncharacterized protein</fullName>
    </submittedName>
</protein>
<dbReference type="OrthoDB" id="6022652at2759"/>
<evidence type="ECO:0000313" key="3">
    <source>
        <dbReference type="Proteomes" id="UP000605970"/>
    </source>
</evidence>
<evidence type="ECO:0000256" key="1">
    <source>
        <dbReference type="SAM" id="Phobius"/>
    </source>
</evidence>
<comment type="caution">
    <text evidence="2">The sequence shown here is derived from an EMBL/GenBank/DDBJ whole genome shotgun (WGS) entry which is preliminary data.</text>
</comment>
<sequence length="125" mass="14964">MNIVGKVKKFGNIFNGINRWKGHFIVELSYTFMRNDFALFFLGIGLGSALELIKNHLIIGQTSFYKTFREKNVPRELESFEENLKEREKRILKSLERLREFLFVVLRFEKFQTLININFCFLDFL</sequence>
<organism evidence="2 3">
    <name type="scientific">Meloidogyne graminicola</name>
    <dbReference type="NCBI Taxonomy" id="189291"/>
    <lineage>
        <taxon>Eukaryota</taxon>
        <taxon>Metazoa</taxon>
        <taxon>Ecdysozoa</taxon>
        <taxon>Nematoda</taxon>
        <taxon>Chromadorea</taxon>
        <taxon>Rhabditida</taxon>
        <taxon>Tylenchina</taxon>
        <taxon>Tylenchomorpha</taxon>
        <taxon>Tylenchoidea</taxon>
        <taxon>Meloidogynidae</taxon>
        <taxon>Meloidogyninae</taxon>
        <taxon>Meloidogyne</taxon>
    </lineage>
</organism>
<accession>A0A8S9ZT96</accession>
<dbReference type="Proteomes" id="UP000605970">
    <property type="component" value="Unassembled WGS sequence"/>
</dbReference>
<keyword evidence="1" id="KW-0812">Transmembrane</keyword>
<keyword evidence="1" id="KW-1133">Transmembrane helix</keyword>
<name>A0A8S9ZT96_9BILA</name>
<keyword evidence="3" id="KW-1185">Reference proteome</keyword>
<evidence type="ECO:0000313" key="2">
    <source>
        <dbReference type="EMBL" id="KAF7636407.1"/>
    </source>
</evidence>
<gene>
    <name evidence="2" type="ORF">Mgra_00004192</name>
</gene>
<feature type="transmembrane region" description="Helical" evidence="1">
    <location>
        <begin position="37"/>
        <end position="53"/>
    </location>
</feature>
<reference evidence="2" key="1">
    <citation type="journal article" date="2020" name="Ecol. Evol.">
        <title>Genome structure and content of the rice root-knot nematode (Meloidogyne graminicola).</title>
        <authorList>
            <person name="Phan N.T."/>
            <person name="Danchin E.G.J."/>
            <person name="Klopp C."/>
            <person name="Perfus-Barbeoch L."/>
            <person name="Kozlowski D.K."/>
            <person name="Koutsovoulos G.D."/>
            <person name="Lopez-Roques C."/>
            <person name="Bouchez O."/>
            <person name="Zahm M."/>
            <person name="Besnard G."/>
            <person name="Bellafiore S."/>
        </authorList>
    </citation>
    <scope>NUCLEOTIDE SEQUENCE</scope>
    <source>
        <strain evidence="2">VN-18</strain>
    </source>
</reference>
<keyword evidence="1" id="KW-0472">Membrane</keyword>
<dbReference type="EMBL" id="JABEBT010000030">
    <property type="protein sequence ID" value="KAF7636407.1"/>
    <property type="molecule type" value="Genomic_DNA"/>
</dbReference>
<proteinExistence type="predicted"/>
<dbReference type="AlphaFoldDB" id="A0A8S9ZT96"/>